<evidence type="ECO:0000313" key="1">
    <source>
        <dbReference type="EMBL" id="PRY91001.1"/>
    </source>
</evidence>
<dbReference type="Proteomes" id="UP000238392">
    <property type="component" value="Unassembled WGS sequence"/>
</dbReference>
<comment type="caution">
    <text evidence="1">The sequence shown here is derived from an EMBL/GenBank/DDBJ whole genome shotgun (WGS) entry which is preliminary data.</text>
</comment>
<protein>
    <submittedName>
        <fullName evidence="1">Uncharacterized protein</fullName>
    </submittedName>
</protein>
<gene>
    <name evidence="1" type="ORF">CLV74_10413</name>
</gene>
<proteinExistence type="predicted"/>
<sequence length="82" mass="9320">MTAISHFQTYSQRENHVTNNTMLMLRHVYRTSPILLENVLQALLENADIEIGPRFKQQSVAGHSVPDAVLSQFALHIYVDAK</sequence>
<organism evidence="1 2">
    <name type="scientific">Donghicola tyrosinivorans</name>
    <dbReference type="NCBI Taxonomy" id="1652492"/>
    <lineage>
        <taxon>Bacteria</taxon>
        <taxon>Pseudomonadati</taxon>
        <taxon>Pseudomonadota</taxon>
        <taxon>Alphaproteobacteria</taxon>
        <taxon>Rhodobacterales</taxon>
        <taxon>Roseobacteraceae</taxon>
        <taxon>Donghicola</taxon>
    </lineage>
</organism>
<accession>A0A2T0WWD7</accession>
<name>A0A2T0WWD7_9RHOB</name>
<dbReference type="EMBL" id="PVTQ01000004">
    <property type="protein sequence ID" value="PRY91001.1"/>
    <property type="molecule type" value="Genomic_DNA"/>
</dbReference>
<dbReference type="AlphaFoldDB" id="A0A2T0WWD7"/>
<evidence type="ECO:0000313" key="2">
    <source>
        <dbReference type="Proteomes" id="UP000238392"/>
    </source>
</evidence>
<reference evidence="1 2" key="1">
    <citation type="submission" date="2018-03" db="EMBL/GenBank/DDBJ databases">
        <title>Genomic Encyclopedia of Archaeal and Bacterial Type Strains, Phase II (KMG-II): from individual species to whole genera.</title>
        <authorList>
            <person name="Goeker M."/>
        </authorList>
    </citation>
    <scope>NUCLEOTIDE SEQUENCE [LARGE SCALE GENOMIC DNA]</scope>
    <source>
        <strain evidence="1 2">DSM 100212</strain>
    </source>
</reference>
<dbReference type="RefSeq" id="WP_106263537.1">
    <property type="nucleotide sequence ID" value="NZ_PVTQ01000004.1"/>
</dbReference>
<keyword evidence="2" id="KW-1185">Reference proteome</keyword>
<dbReference type="OrthoDB" id="6396118at2"/>